<evidence type="ECO:0000256" key="1">
    <source>
        <dbReference type="ARBA" id="ARBA00004613"/>
    </source>
</evidence>
<evidence type="ECO:0000256" key="8">
    <source>
        <dbReference type="ARBA" id="ARBA00038932"/>
    </source>
</evidence>
<name>A0A087UEY5_STEMI</name>
<dbReference type="Proteomes" id="UP000054359">
    <property type="component" value="Unassembled WGS sequence"/>
</dbReference>
<evidence type="ECO:0000313" key="14">
    <source>
        <dbReference type="Proteomes" id="UP000054359"/>
    </source>
</evidence>
<dbReference type="InterPro" id="IPR014347">
    <property type="entry name" value="Tautomerase/MIF_sf"/>
</dbReference>
<dbReference type="GO" id="GO:0005615">
    <property type="term" value="C:extracellular space"/>
    <property type="evidence" value="ECO:0007669"/>
    <property type="project" value="UniProtKB-KW"/>
</dbReference>
<dbReference type="PROSITE" id="PS01158">
    <property type="entry name" value="MIF"/>
    <property type="match status" value="1"/>
</dbReference>
<dbReference type="EMBL" id="KK119518">
    <property type="protein sequence ID" value="KFM75924.1"/>
    <property type="molecule type" value="Genomic_DNA"/>
</dbReference>
<evidence type="ECO:0000313" key="13">
    <source>
        <dbReference type="EMBL" id="KFM75924.1"/>
    </source>
</evidence>
<dbReference type="GO" id="GO:0005125">
    <property type="term" value="F:cytokine activity"/>
    <property type="evidence" value="ECO:0007669"/>
    <property type="project" value="UniProtKB-KW"/>
</dbReference>
<gene>
    <name evidence="13" type="ORF">X975_15645</name>
</gene>
<sequence length="117" mass="12536">MPTLTINTNIPKAKIPDGFLQSTAKLVAELLGKPLNYVVVHINPDQLMSWAGSSDPCAVASLGSIGSLGKGQNIKISGKLFSHIKETLGINEDRMYITYVDLERANVGYAGTTFADL</sequence>
<dbReference type="PANTHER" id="PTHR11954">
    <property type="entry name" value="D-DOPACHROME DECARBOXYLASE"/>
    <property type="match status" value="1"/>
</dbReference>
<keyword evidence="4" id="KW-0964">Secreted</keyword>
<dbReference type="GO" id="GO:0004167">
    <property type="term" value="F:dopachrome isomerase activity"/>
    <property type="evidence" value="ECO:0007669"/>
    <property type="project" value="UniProtKB-EC"/>
</dbReference>
<comment type="subcellular location">
    <subcellularLocation>
        <location evidence="1">Secreted</location>
    </subcellularLocation>
</comment>
<evidence type="ECO:0000256" key="11">
    <source>
        <dbReference type="ARBA" id="ARBA00041912"/>
    </source>
</evidence>
<organism evidence="13 14">
    <name type="scientific">Stegodyphus mimosarum</name>
    <name type="common">African social velvet spider</name>
    <dbReference type="NCBI Taxonomy" id="407821"/>
    <lineage>
        <taxon>Eukaryota</taxon>
        <taxon>Metazoa</taxon>
        <taxon>Ecdysozoa</taxon>
        <taxon>Arthropoda</taxon>
        <taxon>Chelicerata</taxon>
        <taxon>Arachnida</taxon>
        <taxon>Araneae</taxon>
        <taxon>Araneomorphae</taxon>
        <taxon>Entelegynae</taxon>
        <taxon>Eresoidea</taxon>
        <taxon>Eresidae</taxon>
        <taxon>Stegodyphus</taxon>
    </lineage>
</organism>
<keyword evidence="5" id="KW-0413">Isomerase</keyword>
<evidence type="ECO:0000256" key="12">
    <source>
        <dbReference type="ARBA" id="ARBA00042730"/>
    </source>
</evidence>
<dbReference type="PANTHER" id="PTHR11954:SF6">
    <property type="entry name" value="MACROPHAGE MIGRATION INHIBITORY FACTOR"/>
    <property type="match status" value="1"/>
</dbReference>
<comment type="catalytic activity">
    <reaction evidence="6">
        <text>3-phenylpyruvate = enol-phenylpyruvate</text>
        <dbReference type="Rhea" id="RHEA:17097"/>
        <dbReference type="ChEBI" id="CHEBI:16815"/>
        <dbReference type="ChEBI" id="CHEBI:18005"/>
        <dbReference type="EC" id="5.3.2.1"/>
    </reaction>
</comment>
<dbReference type="Gene3D" id="3.30.429.10">
    <property type="entry name" value="Macrophage Migration Inhibitory Factor"/>
    <property type="match status" value="1"/>
</dbReference>
<dbReference type="GO" id="GO:0050178">
    <property type="term" value="F:phenylpyruvate tautomerase activity"/>
    <property type="evidence" value="ECO:0007669"/>
    <property type="project" value="UniProtKB-EC"/>
</dbReference>
<dbReference type="EC" id="5.3.3.12" evidence="8"/>
<evidence type="ECO:0000256" key="6">
    <source>
        <dbReference type="ARBA" id="ARBA00036735"/>
    </source>
</evidence>
<dbReference type="STRING" id="407821.A0A087UEY5"/>
<comment type="similarity">
    <text evidence="2">Belongs to the MIF family.</text>
</comment>
<dbReference type="InterPro" id="IPR019829">
    <property type="entry name" value="Macrophage_inhib_fac_CS"/>
</dbReference>
<keyword evidence="3" id="KW-0202">Cytokine</keyword>
<dbReference type="EC" id="5.3.2.1" evidence="9"/>
<proteinExistence type="inferred from homology"/>
<evidence type="ECO:0000256" key="9">
    <source>
        <dbReference type="ARBA" id="ARBA00039086"/>
    </source>
</evidence>
<evidence type="ECO:0000256" key="10">
    <source>
        <dbReference type="ARBA" id="ARBA00041631"/>
    </source>
</evidence>
<dbReference type="Pfam" id="PF01187">
    <property type="entry name" value="MIF"/>
    <property type="match status" value="1"/>
</dbReference>
<dbReference type="OMA" id="YINFFDM"/>
<keyword evidence="14" id="KW-1185">Reference proteome</keyword>
<dbReference type="InterPro" id="IPR001398">
    <property type="entry name" value="Macrophage_inhib_fac"/>
</dbReference>
<dbReference type="SUPFAM" id="SSF55331">
    <property type="entry name" value="Tautomerase/MIF"/>
    <property type="match status" value="1"/>
</dbReference>
<evidence type="ECO:0000256" key="3">
    <source>
        <dbReference type="ARBA" id="ARBA00022514"/>
    </source>
</evidence>
<dbReference type="AlphaFoldDB" id="A0A087UEY5"/>
<dbReference type="OrthoDB" id="255819at2759"/>
<evidence type="ECO:0000256" key="4">
    <source>
        <dbReference type="ARBA" id="ARBA00022525"/>
    </source>
</evidence>
<comment type="catalytic activity">
    <reaction evidence="7">
        <text>L-dopachrome = 5,6-dihydroxyindole-2-carboxylate</text>
        <dbReference type="Rhea" id="RHEA:13041"/>
        <dbReference type="ChEBI" id="CHEBI:16875"/>
        <dbReference type="ChEBI" id="CHEBI:57509"/>
        <dbReference type="EC" id="5.3.3.12"/>
    </reaction>
</comment>
<accession>A0A087UEY5</accession>
<protein>
    <recommendedName>
        <fullName evidence="12">L-dopachrome isomerase</fullName>
        <ecNumber evidence="9">5.3.2.1</ecNumber>
        <ecNumber evidence="8">5.3.3.12</ecNumber>
    </recommendedName>
    <alternativeName>
        <fullName evidence="10">L-dopachrome tautomerase</fullName>
    </alternativeName>
    <alternativeName>
        <fullName evidence="11">Phenylpyruvate tautomerase</fullName>
    </alternativeName>
</protein>
<evidence type="ECO:0000256" key="2">
    <source>
        <dbReference type="ARBA" id="ARBA00005851"/>
    </source>
</evidence>
<evidence type="ECO:0000256" key="5">
    <source>
        <dbReference type="ARBA" id="ARBA00023235"/>
    </source>
</evidence>
<reference evidence="13 14" key="1">
    <citation type="submission" date="2013-11" db="EMBL/GenBank/DDBJ databases">
        <title>Genome sequencing of Stegodyphus mimosarum.</title>
        <authorList>
            <person name="Bechsgaard J."/>
        </authorList>
    </citation>
    <scope>NUCLEOTIDE SEQUENCE [LARGE SCALE GENOMIC DNA]</scope>
</reference>
<evidence type="ECO:0000256" key="7">
    <source>
        <dbReference type="ARBA" id="ARBA00036823"/>
    </source>
</evidence>
<feature type="non-terminal residue" evidence="13">
    <location>
        <position position="117"/>
    </location>
</feature>